<comment type="caution">
    <text evidence="8">The sequence shown here is derived from an EMBL/GenBank/DDBJ whole genome shotgun (WGS) entry which is preliminary data.</text>
</comment>
<dbReference type="Pfam" id="PF11951">
    <property type="entry name" value="Fungal_trans_2"/>
    <property type="match status" value="1"/>
</dbReference>
<evidence type="ECO:0000256" key="3">
    <source>
        <dbReference type="ARBA" id="ARBA00023015"/>
    </source>
</evidence>
<feature type="region of interest" description="Disordered" evidence="7">
    <location>
        <begin position="1"/>
        <end position="20"/>
    </location>
</feature>
<keyword evidence="4" id="KW-0238">DNA-binding</keyword>
<dbReference type="PANTHER" id="PTHR36206">
    <property type="entry name" value="ASPERCRYPTIN BIOSYNTHESIS CLUSTER-SPECIFIC TRANSCRIPTION REGULATOR ATNN-RELATED"/>
    <property type="match status" value="1"/>
</dbReference>
<feature type="compositionally biased region" description="Polar residues" evidence="7">
    <location>
        <begin position="11"/>
        <end position="20"/>
    </location>
</feature>
<evidence type="ECO:0000256" key="1">
    <source>
        <dbReference type="ARBA" id="ARBA00022723"/>
    </source>
</evidence>
<proteinExistence type="predicted"/>
<accession>A0ABR0K2X6</accession>
<feature type="compositionally biased region" description="Basic and acidic residues" evidence="7">
    <location>
        <begin position="1"/>
        <end position="10"/>
    </location>
</feature>
<evidence type="ECO:0000256" key="6">
    <source>
        <dbReference type="ARBA" id="ARBA00023242"/>
    </source>
</evidence>
<evidence type="ECO:0000256" key="2">
    <source>
        <dbReference type="ARBA" id="ARBA00022833"/>
    </source>
</evidence>
<dbReference type="InterPro" id="IPR021858">
    <property type="entry name" value="Fun_TF"/>
</dbReference>
<organism evidence="8 9">
    <name type="scientific">Lithohypha guttulata</name>
    <dbReference type="NCBI Taxonomy" id="1690604"/>
    <lineage>
        <taxon>Eukaryota</taxon>
        <taxon>Fungi</taxon>
        <taxon>Dikarya</taxon>
        <taxon>Ascomycota</taxon>
        <taxon>Pezizomycotina</taxon>
        <taxon>Eurotiomycetes</taxon>
        <taxon>Chaetothyriomycetidae</taxon>
        <taxon>Chaetothyriales</taxon>
        <taxon>Trichomeriaceae</taxon>
        <taxon>Lithohypha</taxon>
    </lineage>
</organism>
<evidence type="ECO:0000256" key="5">
    <source>
        <dbReference type="ARBA" id="ARBA00023163"/>
    </source>
</evidence>
<keyword evidence="3" id="KW-0805">Transcription regulation</keyword>
<keyword evidence="6" id="KW-0539">Nucleus</keyword>
<dbReference type="PANTHER" id="PTHR36206:SF16">
    <property type="entry name" value="TRANSCRIPTION FACTOR DOMAIN-CONTAINING PROTEIN-RELATED"/>
    <property type="match status" value="1"/>
</dbReference>
<evidence type="ECO:0000256" key="7">
    <source>
        <dbReference type="SAM" id="MobiDB-lite"/>
    </source>
</evidence>
<evidence type="ECO:0000313" key="9">
    <source>
        <dbReference type="Proteomes" id="UP001345013"/>
    </source>
</evidence>
<name>A0ABR0K2X6_9EURO</name>
<reference evidence="8 9" key="1">
    <citation type="submission" date="2023-08" db="EMBL/GenBank/DDBJ databases">
        <title>Black Yeasts Isolated from many extreme environments.</title>
        <authorList>
            <person name="Coleine C."/>
            <person name="Stajich J.E."/>
            <person name="Selbmann L."/>
        </authorList>
    </citation>
    <scope>NUCLEOTIDE SEQUENCE [LARGE SCALE GENOMIC DNA]</scope>
    <source>
        <strain evidence="8 9">CCFEE 5885</strain>
    </source>
</reference>
<evidence type="ECO:0000256" key="4">
    <source>
        <dbReference type="ARBA" id="ARBA00023125"/>
    </source>
</evidence>
<protein>
    <submittedName>
        <fullName evidence="8">Uncharacterized protein</fullName>
    </submittedName>
</protein>
<dbReference type="Proteomes" id="UP001345013">
    <property type="component" value="Unassembled WGS sequence"/>
</dbReference>
<dbReference type="EMBL" id="JAVRRG010000112">
    <property type="protein sequence ID" value="KAK5084845.1"/>
    <property type="molecule type" value="Genomic_DNA"/>
</dbReference>
<evidence type="ECO:0000313" key="8">
    <source>
        <dbReference type="EMBL" id="KAK5084845.1"/>
    </source>
</evidence>
<keyword evidence="1" id="KW-0479">Metal-binding</keyword>
<sequence length="233" mass="26059">MSKDCIERPTHNLSSPSSTGVPRQIRLVSLSNDELICVEWYLCRTTTKLPGAFASKYWKSLLLQASSTDSAVLHAMLALSSAHQEVVLGGHHRPLPDSSHQELLTVRQYSKAIRYLQPHFSDQSRTSVCVTLIVCIVFVALEFLRGNYTIGMKHLQHGLNLFQESDRLVGLGSGSSARWIVRFDDQIVTLFTRILVQAKLLGQSVTTPHDPFLTANPIWKSKPLILPTMRDVP</sequence>
<keyword evidence="5" id="KW-0804">Transcription</keyword>
<keyword evidence="2" id="KW-0862">Zinc</keyword>
<gene>
    <name evidence="8" type="ORF">LTR24_007454</name>
</gene>
<keyword evidence="9" id="KW-1185">Reference proteome</keyword>
<dbReference type="InterPro" id="IPR052360">
    <property type="entry name" value="Transcr_Regulatory_Proteins"/>
</dbReference>